<dbReference type="Proteomes" id="UP001172155">
    <property type="component" value="Unassembled WGS sequence"/>
</dbReference>
<organism evidence="2 3">
    <name type="scientific">Schizothecium vesticola</name>
    <dbReference type="NCBI Taxonomy" id="314040"/>
    <lineage>
        <taxon>Eukaryota</taxon>
        <taxon>Fungi</taxon>
        <taxon>Dikarya</taxon>
        <taxon>Ascomycota</taxon>
        <taxon>Pezizomycotina</taxon>
        <taxon>Sordariomycetes</taxon>
        <taxon>Sordariomycetidae</taxon>
        <taxon>Sordariales</taxon>
        <taxon>Schizotheciaceae</taxon>
        <taxon>Schizothecium</taxon>
    </lineage>
</organism>
<feature type="region of interest" description="Disordered" evidence="1">
    <location>
        <begin position="41"/>
        <end position="68"/>
    </location>
</feature>
<gene>
    <name evidence="2" type="ORF">B0T18DRAFT_418759</name>
</gene>
<name>A0AA40JZJ7_9PEZI</name>
<accession>A0AA40JZJ7</accession>
<evidence type="ECO:0000256" key="1">
    <source>
        <dbReference type="SAM" id="MobiDB-lite"/>
    </source>
</evidence>
<protein>
    <submittedName>
        <fullName evidence="2">Uncharacterized protein</fullName>
    </submittedName>
</protein>
<dbReference type="EMBL" id="JAUKUD010000006">
    <property type="protein sequence ID" value="KAK0740805.1"/>
    <property type="molecule type" value="Genomic_DNA"/>
</dbReference>
<dbReference type="AlphaFoldDB" id="A0AA40JZJ7"/>
<evidence type="ECO:0000313" key="2">
    <source>
        <dbReference type="EMBL" id="KAK0740805.1"/>
    </source>
</evidence>
<comment type="caution">
    <text evidence="2">The sequence shown here is derived from an EMBL/GenBank/DDBJ whole genome shotgun (WGS) entry which is preliminary data.</text>
</comment>
<evidence type="ECO:0000313" key="3">
    <source>
        <dbReference type="Proteomes" id="UP001172155"/>
    </source>
</evidence>
<sequence>MSWKMRRVLPTLCSKFVPSSSSQNGDAHVRYGTCPEMRQHQVDARPGDHRASQKIVSSQAPNPPARELLRSTPLLSHPLMGLSDTWSSGTGVCGSRTCPGRAKKGTPLPPAKLVAWMDAGRFPTARPQV</sequence>
<feature type="compositionally biased region" description="Basic and acidic residues" evidence="1">
    <location>
        <begin position="41"/>
        <end position="51"/>
    </location>
</feature>
<keyword evidence="3" id="KW-1185">Reference proteome</keyword>
<proteinExistence type="predicted"/>
<reference evidence="2" key="1">
    <citation type="submission" date="2023-06" db="EMBL/GenBank/DDBJ databases">
        <title>Genome-scale phylogeny and comparative genomics of the fungal order Sordariales.</title>
        <authorList>
            <consortium name="Lawrence Berkeley National Laboratory"/>
            <person name="Hensen N."/>
            <person name="Bonometti L."/>
            <person name="Westerberg I."/>
            <person name="Brannstrom I.O."/>
            <person name="Guillou S."/>
            <person name="Cros-Aarteil S."/>
            <person name="Calhoun S."/>
            <person name="Haridas S."/>
            <person name="Kuo A."/>
            <person name="Mondo S."/>
            <person name="Pangilinan J."/>
            <person name="Riley R."/>
            <person name="LaButti K."/>
            <person name="Andreopoulos B."/>
            <person name="Lipzen A."/>
            <person name="Chen C."/>
            <person name="Yanf M."/>
            <person name="Daum C."/>
            <person name="Ng V."/>
            <person name="Clum A."/>
            <person name="Steindorff A."/>
            <person name="Ohm R."/>
            <person name="Martin F."/>
            <person name="Silar P."/>
            <person name="Natvig D."/>
            <person name="Lalanne C."/>
            <person name="Gautier V."/>
            <person name="Ament-velasquez S.L."/>
            <person name="Kruys A."/>
            <person name="Hutchinson M.I."/>
            <person name="Powell A.J."/>
            <person name="Barry K."/>
            <person name="Miller A.N."/>
            <person name="Grigoriev I.V."/>
            <person name="Debuchy R."/>
            <person name="Gladieux P."/>
            <person name="Thoren M.H."/>
            <person name="Johannesson H."/>
        </authorList>
    </citation>
    <scope>NUCLEOTIDE SEQUENCE</scope>
    <source>
        <strain evidence="2">SMH3187-1</strain>
    </source>
</reference>